<feature type="domain" description="P-type ATPase C-terminal" evidence="2">
    <location>
        <begin position="7"/>
        <end position="98"/>
    </location>
</feature>
<dbReference type="InterPro" id="IPR032630">
    <property type="entry name" value="P_typ_ATPase_c"/>
</dbReference>
<dbReference type="EMBL" id="ODYU01008202">
    <property type="protein sequence ID" value="SOQ51600.1"/>
    <property type="molecule type" value="Genomic_DNA"/>
</dbReference>
<feature type="transmembrane region" description="Helical" evidence="1">
    <location>
        <begin position="29"/>
        <end position="52"/>
    </location>
</feature>
<sequence>MADIIPVTFHLLTVIVNLKLWLHARYHTLLFVLSVVLSIVVYILFNTAYSFIYLQIDGDVLGTYIRLLQSPGFMFLNLVVVIACLLPDFVVRILSERLVRMRILQRPTEPDVFITSL</sequence>
<evidence type="ECO:0000259" key="2">
    <source>
        <dbReference type="Pfam" id="PF16212"/>
    </source>
</evidence>
<accession>A0A2H1WET8</accession>
<dbReference type="Pfam" id="PF16212">
    <property type="entry name" value="PhoLip_ATPase_C"/>
    <property type="match status" value="1"/>
</dbReference>
<evidence type="ECO:0000313" key="3">
    <source>
        <dbReference type="EMBL" id="SOQ51600.1"/>
    </source>
</evidence>
<feature type="transmembrane region" description="Helical" evidence="1">
    <location>
        <begin position="6"/>
        <end position="22"/>
    </location>
</feature>
<gene>
    <name evidence="3" type="ORF">SFRICE_021419</name>
</gene>
<protein>
    <submittedName>
        <fullName evidence="3">SFRICE_021419</fullName>
    </submittedName>
</protein>
<keyword evidence="1" id="KW-0472">Membrane</keyword>
<dbReference type="AlphaFoldDB" id="A0A2H1WET8"/>
<keyword evidence="1" id="KW-0812">Transmembrane</keyword>
<name>A0A2H1WET8_SPOFR</name>
<keyword evidence="1" id="KW-1133">Transmembrane helix</keyword>
<feature type="transmembrane region" description="Helical" evidence="1">
    <location>
        <begin position="72"/>
        <end position="94"/>
    </location>
</feature>
<proteinExistence type="predicted"/>
<reference evidence="3" key="1">
    <citation type="submission" date="2016-07" db="EMBL/GenBank/DDBJ databases">
        <authorList>
            <person name="Bretaudeau A."/>
        </authorList>
    </citation>
    <scope>NUCLEOTIDE SEQUENCE</scope>
    <source>
        <strain evidence="3">Rice</strain>
        <tissue evidence="3">Whole body</tissue>
    </source>
</reference>
<organism evidence="3">
    <name type="scientific">Spodoptera frugiperda</name>
    <name type="common">Fall armyworm</name>
    <dbReference type="NCBI Taxonomy" id="7108"/>
    <lineage>
        <taxon>Eukaryota</taxon>
        <taxon>Metazoa</taxon>
        <taxon>Ecdysozoa</taxon>
        <taxon>Arthropoda</taxon>
        <taxon>Hexapoda</taxon>
        <taxon>Insecta</taxon>
        <taxon>Pterygota</taxon>
        <taxon>Neoptera</taxon>
        <taxon>Endopterygota</taxon>
        <taxon>Lepidoptera</taxon>
        <taxon>Glossata</taxon>
        <taxon>Ditrysia</taxon>
        <taxon>Noctuoidea</taxon>
        <taxon>Noctuidae</taxon>
        <taxon>Amphipyrinae</taxon>
        <taxon>Spodoptera</taxon>
    </lineage>
</organism>
<evidence type="ECO:0000256" key="1">
    <source>
        <dbReference type="SAM" id="Phobius"/>
    </source>
</evidence>